<feature type="compositionally biased region" description="Basic and acidic residues" evidence="7">
    <location>
        <begin position="309"/>
        <end position="326"/>
    </location>
</feature>
<dbReference type="SMART" id="SM01167">
    <property type="entry name" value="DUF1900"/>
    <property type="match status" value="1"/>
</dbReference>
<dbReference type="PROSITE" id="PS00678">
    <property type="entry name" value="WD_REPEATS_1"/>
    <property type="match status" value="1"/>
</dbReference>
<evidence type="ECO:0000256" key="2">
    <source>
        <dbReference type="ARBA" id="ARBA00022737"/>
    </source>
</evidence>
<dbReference type="GO" id="GO:0007015">
    <property type="term" value="P:actin filament organization"/>
    <property type="evidence" value="ECO:0007669"/>
    <property type="project" value="TreeGrafter"/>
</dbReference>
<keyword evidence="1 4" id="KW-0853">WD repeat</keyword>
<dbReference type="GO" id="GO:0001755">
    <property type="term" value="P:neural crest cell migration"/>
    <property type="evidence" value="ECO:0007669"/>
    <property type="project" value="TreeGrafter"/>
</dbReference>
<protein>
    <recommendedName>
        <fullName evidence="5">Coronin</fullName>
    </recommendedName>
</protein>
<sequence>MGQNQEKPEGGEQALSEGSETRPCPDSGGAGSHTGDVMEGGSSQEEETGNTGENSGEADTQDLDGSPGHEPTLPSSEKHVNLRESPFAAREVRQGGAAGKEGGGGDGGKTVPVVPQETDKNQKSSARIEERATAYKLFNQIKREERKAEEKLRTSSNIKMEYQDEGTSPHEDKQDENFSAGGSHEKYGLVVTSEDANCLDNTEEGSVVMKIRRRGDHTGDELLSTQDQNETMMAESEDIKLCAGTVGCLSERKEPPPAQPQHPLKNNLQKESLLDMSDTIHCRRPKERTENNTKEEILTCEVTPVLNDHSSRKPKVTDADDQRESVRPYLQMDTAGTNTSEKTDSDSGSNPVSAVEPSSILEKLLKRNRKEATPVLSKVKEVDFDNKDNMDVPVKMNAKKMPVSAATDIPRDRIDQSECDVRGILPSSADSKRKTNLAAKDHHIKDLDVKQTDTADSVASDGLCSQPGVIGNIVCDSALAKSHYSKADRQSSEKNINPTDASSDMCPSKNLSSDNLQSAGSHERMSCEVSGVISKASAPSPVSDAKPPPTKSDGQVAESCHLLTAEKTDASTVRLPLKTKRDNESKINSRLSGSERENTQSEREKEVNNSSEDTATPAVDACSVLVAGGTAIPEVTTSMKQDLHMTPNTDQLDKKPGKERDDSVSLRDKSQSTPKSRPVSELIKETIQLHEKLQHQDRPKPAEVKADEQGQSVKVAQMKAAFDSAKKSPDKAIERKPSVRKDMRRVVRQSKFRHVFGQAVKNDQCYDDIRVSRVTWDSAFCAVNPKFVAIIIEASGGGAFLVLPLHKAGRIDKSYPTVCGHTGPVLDIEWCPHNDQVIASGSEDCTVMVWQIPENGLVTSMSEPVVVLEGHSKRVGIITWHPTARNVLLSAGCDNQIIIWNVGTGEAMITLEDMHPDVIYNVCWNRNGSLICTACKDKSIRVIDPRKEMIVAEKEKAHEGARPMRAIFLSDGNVLTTGFSRMSERQLALWNTQNMEEPITVNEMDTSNGVLLPFYDPDTNVVYLCGKGDSSIRYFEITDEAPYVHFLNTFATKEPQRGMGYMPKRGLDVNKCEIARFYKLHERKCEPIVMTVPRKSDLFQDDLYPDTAGPDPALEAEEWFEGKNGDPIPISLKNGYVPGKNREFKVVKKNILDNKVTKNTENSSPANKSASPTPSIKSEAKLEEILKEIKSLKDLVSSQEKRIINLEEQMSKIAI</sequence>
<evidence type="ECO:0000313" key="9">
    <source>
        <dbReference type="Ensembl" id="ENSSLDP00000032655.1"/>
    </source>
</evidence>
<feature type="region of interest" description="Disordered" evidence="7">
    <location>
        <begin position="250"/>
        <end position="273"/>
    </location>
</feature>
<reference evidence="9" key="1">
    <citation type="submission" date="2025-08" db="UniProtKB">
        <authorList>
            <consortium name="Ensembl"/>
        </authorList>
    </citation>
    <scope>IDENTIFICATION</scope>
</reference>
<dbReference type="SUPFAM" id="SSF50978">
    <property type="entry name" value="WD40 repeat-like"/>
    <property type="match status" value="1"/>
</dbReference>
<evidence type="ECO:0000256" key="1">
    <source>
        <dbReference type="ARBA" id="ARBA00022574"/>
    </source>
</evidence>
<dbReference type="InterPro" id="IPR015505">
    <property type="entry name" value="Coronin"/>
</dbReference>
<dbReference type="Ensembl" id="ENSSLDT00000033577.1">
    <property type="protein sequence ID" value="ENSSLDP00000032655.1"/>
    <property type="gene ID" value="ENSSLDG00000025045.1"/>
</dbReference>
<keyword evidence="10" id="KW-1185">Reference proteome</keyword>
<feature type="coiled-coil region" evidence="6">
    <location>
        <begin position="1182"/>
        <end position="1209"/>
    </location>
</feature>
<feature type="compositionally biased region" description="Gly residues" evidence="7">
    <location>
        <begin position="96"/>
        <end position="108"/>
    </location>
</feature>
<feature type="domain" description="DUF1899" evidence="8">
    <location>
        <begin position="745"/>
        <end position="809"/>
    </location>
</feature>
<feature type="region of interest" description="Disordered" evidence="7">
    <location>
        <begin position="484"/>
        <end position="616"/>
    </location>
</feature>
<feature type="compositionally biased region" description="Basic and acidic residues" evidence="7">
    <location>
        <begin position="117"/>
        <end position="133"/>
    </location>
</feature>
<feature type="repeat" description="WD" evidence="4">
    <location>
        <begin position="818"/>
        <end position="860"/>
    </location>
</feature>
<dbReference type="InterPro" id="IPR036322">
    <property type="entry name" value="WD40_repeat_dom_sf"/>
</dbReference>
<feature type="compositionally biased region" description="Basic and acidic residues" evidence="7">
    <location>
        <begin position="579"/>
        <end position="607"/>
    </location>
</feature>
<dbReference type="FunFam" id="2.130.10.10:FF:000003">
    <property type="entry name" value="Coronin"/>
    <property type="match status" value="1"/>
</dbReference>
<feature type="compositionally biased region" description="Low complexity" evidence="7">
    <location>
        <begin position="39"/>
        <end position="57"/>
    </location>
</feature>
<dbReference type="InterPro" id="IPR019775">
    <property type="entry name" value="WD40_repeat_CS"/>
</dbReference>
<feature type="region of interest" description="Disordered" evidence="7">
    <location>
        <begin position="637"/>
        <end position="681"/>
    </location>
</feature>
<reference evidence="9" key="2">
    <citation type="submission" date="2025-09" db="UniProtKB">
        <authorList>
            <consortium name="Ensembl"/>
        </authorList>
    </citation>
    <scope>IDENTIFICATION</scope>
</reference>
<evidence type="ECO:0000256" key="6">
    <source>
        <dbReference type="SAM" id="Coils"/>
    </source>
</evidence>
<dbReference type="AlphaFoldDB" id="A0A3B4YQ52"/>
<dbReference type="InterPro" id="IPR015048">
    <property type="entry name" value="DUF1899"/>
</dbReference>
<evidence type="ECO:0000313" key="10">
    <source>
        <dbReference type="Proteomes" id="UP000261360"/>
    </source>
</evidence>
<feature type="region of interest" description="Disordered" evidence="7">
    <location>
        <begin position="300"/>
        <end position="357"/>
    </location>
</feature>
<evidence type="ECO:0000259" key="8">
    <source>
        <dbReference type="SMART" id="SM01166"/>
    </source>
</evidence>
<proteinExistence type="inferred from homology"/>
<dbReference type="Pfam" id="PF00400">
    <property type="entry name" value="WD40"/>
    <property type="match status" value="3"/>
</dbReference>
<dbReference type="SMART" id="SM01166">
    <property type="entry name" value="DUF1899"/>
    <property type="match status" value="1"/>
</dbReference>
<feature type="region of interest" description="Disordered" evidence="7">
    <location>
        <begin position="1155"/>
        <end position="1177"/>
    </location>
</feature>
<organism evidence="9 10">
    <name type="scientific">Seriola lalandi dorsalis</name>
    <dbReference type="NCBI Taxonomy" id="1841481"/>
    <lineage>
        <taxon>Eukaryota</taxon>
        <taxon>Metazoa</taxon>
        <taxon>Chordata</taxon>
        <taxon>Craniata</taxon>
        <taxon>Vertebrata</taxon>
        <taxon>Euteleostomi</taxon>
        <taxon>Actinopterygii</taxon>
        <taxon>Neopterygii</taxon>
        <taxon>Teleostei</taxon>
        <taxon>Neoteleostei</taxon>
        <taxon>Acanthomorphata</taxon>
        <taxon>Carangaria</taxon>
        <taxon>Carangiformes</taxon>
        <taxon>Carangidae</taxon>
        <taxon>Seriola</taxon>
    </lineage>
</organism>
<feature type="compositionally biased region" description="Basic and acidic residues" evidence="7">
    <location>
        <begin position="141"/>
        <end position="153"/>
    </location>
</feature>
<dbReference type="InterPro" id="IPR015943">
    <property type="entry name" value="WD40/YVTN_repeat-like_dom_sf"/>
</dbReference>
<dbReference type="SMART" id="SM00320">
    <property type="entry name" value="WD40"/>
    <property type="match status" value="3"/>
</dbReference>
<feature type="compositionally biased region" description="Basic and acidic residues" evidence="7">
    <location>
        <begin position="167"/>
        <end position="176"/>
    </location>
</feature>
<dbReference type="PANTHER" id="PTHR10856:SF10">
    <property type="entry name" value="CORONIN-1C"/>
    <property type="match status" value="1"/>
</dbReference>
<feature type="compositionally biased region" description="Polar residues" evidence="7">
    <location>
        <begin position="1159"/>
        <end position="1175"/>
    </location>
</feature>
<dbReference type="InterPro" id="IPR001680">
    <property type="entry name" value="WD40_rpt"/>
</dbReference>
<keyword evidence="2 5" id="KW-0677">Repeat</keyword>
<dbReference type="STRING" id="1841481.ENSSLDP00000032655"/>
<feature type="region of interest" description="Disordered" evidence="7">
    <location>
        <begin position="1"/>
        <end position="186"/>
    </location>
</feature>
<evidence type="ECO:0000256" key="3">
    <source>
        <dbReference type="ARBA" id="ARBA00023054"/>
    </source>
</evidence>
<evidence type="ECO:0000256" key="7">
    <source>
        <dbReference type="SAM" id="MobiDB-lite"/>
    </source>
</evidence>
<dbReference type="PROSITE" id="PS50294">
    <property type="entry name" value="WD_REPEATS_REGION"/>
    <property type="match status" value="2"/>
</dbReference>
<feature type="compositionally biased region" description="Basic and acidic residues" evidence="7">
    <location>
        <begin position="1"/>
        <end position="10"/>
    </location>
</feature>
<comment type="similarity">
    <text evidence="5">Belongs to the WD repeat coronin family.</text>
</comment>
<dbReference type="Proteomes" id="UP000261360">
    <property type="component" value="Unplaced"/>
</dbReference>
<evidence type="ECO:0000256" key="5">
    <source>
        <dbReference type="RuleBase" id="RU280818"/>
    </source>
</evidence>
<keyword evidence="3 6" id="KW-0175">Coiled coil</keyword>
<feature type="compositionally biased region" description="Polar residues" evidence="7">
    <location>
        <begin position="493"/>
        <end position="502"/>
    </location>
</feature>
<dbReference type="PROSITE" id="PS50082">
    <property type="entry name" value="WD_REPEATS_2"/>
    <property type="match status" value="2"/>
</dbReference>
<feature type="repeat" description="WD" evidence="4">
    <location>
        <begin position="868"/>
        <end position="910"/>
    </location>
</feature>
<name>A0A3B4YQ52_SERLL</name>
<feature type="compositionally biased region" description="Polar residues" evidence="7">
    <location>
        <begin position="509"/>
        <end position="520"/>
    </location>
</feature>
<dbReference type="GeneTree" id="ENSGT00940000156488"/>
<feature type="compositionally biased region" description="Basic and acidic residues" evidence="7">
    <location>
        <begin position="651"/>
        <end position="670"/>
    </location>
</feature>
<feature type="compositionally biased region" description="Polar residues" evidence="7">
    <location>
        <begin position="334"/>
        <end position="352"/>
    </location>
</feature>
<dbReference type="Pfam" id="PF08953">
    <property type="entry name" value="DUF1899"/>
    <property type="match status" value="1"/>
</dbReference>
<dbReference type="GO" id="GO:0051015">
    <property type="term" value="F:actin filament binding"/>
    <property type="evidence" value="ECO:0007669"/>
    <property type="project" value="TreeGrafter"/>
</dbReference>
<evidence type="ECO:0000256" key="4">
    <source>
        <dbReference type="PROSITE-ProRule" id="PRU00221"/>
    </source>
</evidence>
<dbReference type="PANTHER" id="PTHR10856">
    <property type="entry name" value="CORONIN"/>
    <property type="match status" value="1"/>
</dbReference>
<dbReference type="Pfam" id="PF16300">
    <property type="entry name" value="WD40_4"/>
    <property type="match status" value="1"/>
</dbReference>
<accession>A0A3B4YQ52</accession>
<dbReference type="Gene3D" id="2.130.10.10">
    <property type="entry name" value="YVTN repeat-like/Quinoprotein amine dehydrogenase"/>
    <property type="match status" value="1"/>
</dbReference>
<feature type="compositionally biased region" description="Polar residues" evidence="7">
    <location>
        <begin position="637"/>
        <end position="650"/>
    </location>
</feature>